<accession>U1N9X5</accession>
<dbReference type="Proteomes" id="UP000030649">
    <property type="component" value="Unassembled WGS sequence"/>
</dbReference>
<gene>
    <name evidence="2" type="ORF">J07HQW1_03414</name>
</gene>
<evidence type="ECO:0000256" key="1">
    <source>
        <dbReference type="SAM" id="MobiDB-lite"/>
    </source>
</evidence>
<dbReference type="HOGENOM" id="CLU_1736383_0_0_2"/>
<organism evidence="2 3">
    <name type="scientific">Haloquadratum walsbyi J07HQW1</name>
    <dbReference type="NCBI Taxonomy" id="1238424"/>
    <lineage>
        <taxon>Archaea</taxon>
        <taxon>Methanobacteriati</taxon>
        <taxon>Methanobacteriota</taxon>
        <taxon>Stenosarchaea group</taxon>
        <taxon>Halobacteria</taxon>
        <taxon>Halobacteriales</taxon>
        <taxon>Haloferacaceae</taxon>
        <taxon>Haloquadratum</taxon>
    </lineage>
</organism>
<evidence type="ECO:0000313" key="2">
    <source>
        <dbReference type="EMBL" id="ERG93353.1"/>
    </source>
</evidence>
<evidence type="ECO:0000313" key="3">
    <source>
        <dbReference type="Proteomes" id="UP000030649"/>
    </source>
</evidence>
<reference evidence="2 3" key="1">
    <citation type="journal article" date="2013" name="PLoS ONE">
        <title>Assembly-driven community genomics of a hypersaline microbial ecosystem.</title>
        <authorList>
            <person name="Podell S."/>
            <person name="Ugalde J.A."/>
            <person name="Narasingarao P."/>
            <person name="Banfield J.F."/>
            <person name="Heidelberg K.B."/>
            <person name="Allen E.E."/>
        </authorList>
    </citation>
    <scope>NUCLEOTIDE SEQUENCE [LARGE SCALE GENOMIC DNA]</scope>
    <source>
        <strain evidence="3">J07HQW1</strain>
    </source>
</reference>
<dbReference type="STRING" id="1238424.J07HQW1_03414"/>
<dbReference type="EMBL" id="KE356560">
    <property type="protein sequence ID" value="ERG93353.1"/>
    <property type="molecule type" value="Genomic_DNA"/>
</dbReference>
<proteinExistence type="predicted"/>
<feature type="compositionally biased region" description="Polar residues" evidence="1">
    <location>
        <begin position="83"/>
        <end position="92"/>
    </location>
</feature>
<feature type="region of interest" description="Disordered" evidence="1">
    <location>
        <begin position="129"/>
        <end position="150"/>
    </location>
</feature>
<sequence>MHILSRQLPRVLNMTTQRFISGAGAIPLRLWIRTVTAAIPTRFYHKMAHILVSAHWLRTQCGRAPETGGSSVRPLWKQGAPQCGNQTTSTGRTPHKVTPSPCPSKPAGLPEAKTTLRVRTRLRIGVPGVWHSQETAHDRPHTDSNGVLAW</sequence>
<protein>
    <submittedName>
        <fullName evidence="2">Uncharacterized protein</fullName>
    </submittedName>
</protein>
<name>U1N9X5_9EURY</name>
<dbReference type="AlphaFoldDB" id="U1N9X5"/>
<feature type="region of interest" description="Disordered" evidence="1">
    <location>
        <begin position="80"/>
        <end position="110"/>
    </location>
</feature>